<dbReference type="Gene3D" id="2.60.40.1120">
    <property type="entry name" value="Carboxypeptidase-like, regulatory domain"/>
    <property type="match status" value="1"/>
</dbReference>
<feature type="signal peptide" evidence="2">
    <location>
        <begin position="1"/>
        <end position="20"/>
    </location>
</feature>
<dbReference type="SUPFAM" id="SSF49464">
    <property type="entry name" value="Carboxypeptidase regulatory domain-like"/>
    <property type="match status" value="1"/>
</dbReference>
<dbReference type="Gene3D" id="2.170.130.10">
    <property type="entry name" value="TonB-dependent receptor, plug domain"/>
    <property type="match status" value="1"/>
</dbReference>
<keyword evidence="2" id="KW-0732">Signal</keyword>
<name>A0A641RXX0_BACOV</name>
<gene>
    <name evidence="3" type="ORF">F3D60_23965</name>
</gene>
<dbReference type="InterPro" id="IPR037066">
    <property type="entry name" value="Plug_dom_sf"/>
</dbReference>
<keyword evidence="1" id="KW-1134">Transmembrane beta strand</keyword>
<keyword evidence="1" id="KW-0998">Cell outer membrane</keyword>
<evidence type="ECO:0000313" key="3">
    <source>
        <dbReference type="EMBL" id="KAA4023747.1"/>
    </source>
</evidence>
<dbReference type="PROSITE" id="PS52016">
    <property type="entry name" value="TONB_DEPENDENT_REC_3"/>
    <property type="match status" value="1"/>
</dbReference>
<dbReference type="EMBL" id="VWKO01000248">
    <property type="protein sequence ID" value="KAA4023747.1"/>
    <property type="molecule type" value="Genomic_DNA"/>
</dbReference>
<sequence>MNKIIISIFILLWVAVGAMAQTATVTGTVTDDMGPVIGATVTVQGTSIGATTDLDGKFTLTSVPNVAKAVLIVRYVGMEEAKEPLKGRTSNINIHMKEAVGMLDDVVVIGYGTQKRGNLTGSIASVSGKILEKVQTTSAAEAIVGKLPGVQVTAVDGSPDAEIKILVRGGGSITQDN</sequence>
<keyword evidence="1" id="KW-0812">Transmembrane</keyword>
<dbReference type="InterPro" id="IPR008969">
    <property type="entry name" value="CarboxyPept-like_regulatory"/>
</dbReference>
<keyword evidence="1" id="KW-0813">Transport</keyword>
<protein>
    <submittedName>
        <fullName evidence="3">TonB-dependent receptor</fullName>
    </submittedName>
</protein>
<proteinExistence type="inferred from homology"/>
<dbReference type="Pfam" id="PF13715">
    <property type="entry name" value="CarbopepD_reg_2"/>
    <property type="match status" value="1"/>
</dbReference>
<dbReference type="AlphaFoldDB" id="A0A641RXX0"/>
<evidence type="ECO:0000256" key="1">
    <source>
        <dbReference type="PROSITE-ProRule" id="PRU01360"/>
    </source>
</evidence>
<organism evidence="3">
    <name type="scientific">Bacteroides ovatus</name>
    <dbReference type="NCBI Taxonomy" id="28116"/>
    <lineage>
        <taxon>Bacteria</taxon>
        <taxon>Pseudomonadati</taxon>
        <taxon>Bacteroidota</taxon>
        <taxon>Bacteroidia</taxon>
        <taxon>Bacteroidales</taxon>
        <taxon>Bacteroidaceae</taxon>
        <taxon>Bacteroides</taxon>
    </lineage>
</organism>
<feature type="non-terminal residue" evidence="3">
    <location>
        <position position="177"/>
    </location>
</feature>
<feature type="chain" id="PRO_5025053673" evidence="2">
    <location>
        <begin position="21"/>
        <end position="177"/>
    </location>
</feature>
<comment type="subcellular location">
    <subcellularLocation>
        <location evidence="1">Cell outer membrane</location>
        <topology evidence="1">Multi-pass membrane protein</topology>
    </subcellularLocation>
</comment>
<dbReference type="SUPFAM" id="SSF56935">
    <property type="entry name" value="Porins"/>
    <property type="match status" value="1"/>
</dbReference>
<dbReference type="GO" id="GO:0009279">
    <property type="term" value="C:cell outer membrane"/>
    <property type="evidence" value="ECO:0007669"/>
    <property type="project" value="UniProtKB-SubCell"/>
</dbReference>
<comment type="caution">
    <text evidence="3">The sequence shown here is derived from an EMBL/GenBank/DDBJ whole genome shotgun (WGS) entry which is preliminary data.</text>
</comment>
<keyword evidence="1" id="KW-0472">Membrane</keyword>
<comment type="similarity">
    <text evidence="1">Belongs to the TonB-dependent receptor family.</text>
</comment>
<keyword evidence="3" id="KW-0675">Receptor</keyword>
<evidence type="ECO:0000256" key="2">
    <source>
        <dbReference type="SAM" id="SignalP"/>
    </source>
</evidence>
<reference evidence="3" key="1">
    <citation type="journal article" date="2019" name="Nat. Med.">
        <title>A library of human gut bacterial isolates paired with longitudinal multiomics data enables mechanistic microbiome research.</title>
        <authorList>
            <person name="Poyet M."/>
            <person name="Groussin M."/>
            <person name="Gibbons S.M."/>
            <person name="Avila-Pacheco J."/>
            <person name="Jiang X."/>
            <person name="Kearney S.M."/>
            <person name="Perrotta A.R."/>
            <person name="Berdy B."/>
            <person name="Zhao S."/>
            <person name="Lieberman T.D."/>
            <person name="Swanson P.K."/>
            <person name="Smith M."/>
            <person name="Roesemann S."/>
            <person name="Alexander J.E."/>
            <person name="Rich S.A."/>
            <person name="Livny J."/>
            <person name="Vlamakis H."/>
            <person name="Clish C."/>
            <person name="Bullock K."/>
            <person name="Deik A."/>
            <person name="Scott J."/>
            <person name="Pierce K.A."/>
            <person name="Xavier R.J."/>
            <person name="Alm E.J."/>
        </authorList>
    </citation>
    <scope>NUCLEOTIDE SEQUENCE</scope>
    <source>
        <strain evidence="3">BIOML-A147</strain>
    </source>
</reference>
<accession>A0A641RXX0</accession>
<dbReference type="InterPro" id="IPR039426">
    <property type="entry name" value="TonB-dep_rcpt-like"/>
</dbReference>